<dbReference type="GO" id="GO:0016787">
    <property type="term" value="F:hydrolase activity"/>
    <property type="evidence" value="ECO:0007669"/>
    <property type="project" value="UniProtKB-KW"/>
</dbReference>
<feature type="domain" description="Helicase ATP-binding" evidence="9">
    <location>
        <begin position="551"/>
        <end position="728"/>
    </location>
</feature>
<dbReference type="PANTHER" id="PTHR47958">
    <property type="entry name" value="ATP-DEPENDENT RNA HELICASE DBP3"/>
    <property type="match status" value="1"/>
</dbReference>
<name>A0A6P8J8N1_DROMA</name>
<evidence type="ECO:0000259" key="11">
    <source>
        <dbReference type="PROSITE" id="PS51195"/>
    </source>
</evidence>
<dbReference type="Pfam" id="PF00271">
    <property type="entry name" value="Helicase_C"/>
    <property type="match status" value="1"/>
</dbReference>
<feature type="compositionally biased region" description="Basic and acidic residues" evidence="8">
    <location>
        <begin position="363"/>
        <end position="404"/>
    </location>
</feature>
<dbReference type="GO" id="GO:0031047">
    <property type="term" value="P:regulatory ncRNA-mediated gene silencing"/>
    <property type="evidence" value="ECO:0007669"/>
    <property type="project" value="UniProtKB-ARBA"/>
</dbReference>
<evidence type="ECO:0000256" key="8">
    <source>
        <dbReference type="SAM" id="MobiDB-lite"/>
    </source>
</evidence>
<feature type="compositionally biased region" description="Basic and acidic residues" evidence="8">
    <location>
        <begin position="331"/>
        <end position="352"/>
    </location>
</feature>
<dbReference type="RefSeq" id="XP_033152132.1">
    <property type="nucleotide sequence ID" value="XM_033296241.1"/>
</dbReference>
<dbReference type="SUPFAM" id="SSF52540">
    <property type="entry name" value="P-loop containing nucleoside triphosphate hydrolases"/>
    <property type="match status" value="1"/>
</dbReference>
<dbReference type="Pfam" id="PF00270">
    <property type="entry name" value="DEAD"/>
    <property type="match status" value="1"/>
</dbReference>
<dbReference type="GO" id="GO:0005524">
    <property type="term" value="F:ATP binding"/>
    <property type="evidence" value="ECO:0007669"/>
    <property type="project" value="UniProtKB-KW"/>
</dbReference>
<dbReference type="CDD" id="cd18787">
    <property type="entry name" value="SF2_C_DEAD"/>
    <property type="match status" value="1"/>
</dbReference>
<protein>
    <recommendedName>
        <fullName evidence="1">RNA helicase</fullName>
        <ecNumber evidence="1">3.6.4.13</ecNumber>
    </recommendedName>
</protein>
<feature type="domain" description="DEAD-box RNA helicase Q" evidence="11">
    <location>
        <begin position="520"/>
        <end position="548"/>
    </location>
</feature>
<evidence type="ECO:0000313" key="12">
    <source>
        <dbReference type="Proteomes" id="UP000515162"/>
    </source>
</evidence>
<feature type="region of interest" description="Disordered" evidence="8">
    <location>
        <begin position="1"/>
        <end position="464"/>
    </location>
</feature>
<dbReference type="AlphaFoldDB" id="A0A6P8J8N1"/>
<feature type="compositionally biased region" description="Basic and acidic residues" evidence="8">
    <location>
        <begin position="417"/>
        <end position="458"/>
    </location>
</feature>
<dbReference type="InterPro" id="IPR027417">
    <property type="entry name" value="P-loop_NTPase"/>
</dbReference>
<feature type="compositionally biased region" description="Basic and acidic residues" evidence="8">
    <location>
        <begin position="119"/>
        <end position="255"/>
    </location>
</feature>
<evidence type="ECO:0000256" key="6">
    <source>
        <dbReference type="ARBA" id="ARBA00047984"/>
    </source>
</evidence>
<keyword evidence="4 13" id="KW-0347">Helicase</keyword>
<dbReference type="SMART" id="SM00487">
    <property type="entry name" value="DEXDc"/>
    <property type="match status" value="1"/>
</dbReference>
<dbReference type="EC" id="3.6.4.13" evidence="1"/>
<evidence type="ECO:0000256" key="7">
    <source>
        <dbReference type="PROSITE-ProRule" id="PRU00552"/>
    </source>
</evidence>
<feature type="compositionally biased region" description="Gly residues" evidence="8">
    <location>
        <begin position="37"/>
        <end position="54"/>
    </location>
</feature>
<dbReference type="InterPro" id="IPR000629">
    <property type="entry name" value="RNA-helicase_DEAD-box_CS"/>
</dbReference>
<proteinExistence type="predicted"/>
<dbReference type="FunFam" id="3.40.50.300:FF:000008">
    <property type="entry name" value="ATP-dependent RNA helicase RhlB"/>
    <property type="match status" value="1"/>
</dbReference>
<dbReference type="FunFam" id="3.40.50.300:FF:000397">
    <property type="entry name" value="Probable ATP-dependent RNA helicase DDX4"/>
    <property type="match status" value="1"/>
</dbReference>
<dbReference type="GO" id="GO:0003724">
    <property type="term" value="F:RNA helicase activity"/>
    <property type="evidence" value="ECO:0007669"/>
    <property type="project" value="UniProtKB-EC"/>
</dbReference>
<sequence length="936" mass="102083">MSDWEDEVVEPFVDTNGARGGDWSDDENKGKSFSGGAEDGGAGGGGDGGGGGYQGRNPNGFGRGFKRGDAGRGEETGGYRGGNRDDDAGRFREGEGDFRGGRREGKVGFRGAEGGFRGGRREEEGSFRGGRREEKGGFRGEEGGLRSEEGGFRGGRREEEGGFRGEEGGFRGGRREEEGGFRGEEGGFRGGRREEEGGFRGEEGGFRGEEGGFRGEEGGFRGGRRVEEGGFRGEEGGFRGGRREEEGGFRGEEGGSRGGKGGFRGGRREEEGGFRGEEGGFRGGRREEEGGFRGEEGGFRGGRHEEEGGFRGGRREEEGGSRGGKGSFRGGRREEEGGFRGEEGGFRGEEGGFRGGKGGCRGGRREEEGGFRGEEGGFGGGRREEEGGSRGEEGGFRGGRREEEGGFCGEGGGFRGRRYENEDGDERRGRREGFNQEPRGERNERGEAGFERRRRNEDDINNNNDIVEDVQKKREFYIPPAPSNDETEIFSSGIASGINFSKYDNIPVKVTGNDVPAGIKNFTSADLRDIIVENVKKSGYKVPTPIQKRAIPVITAGRDLMACAQTGSGKTASFLLPIISKLLDDPQDLEFGRPQAVIVSPTRELAIQIFDEARKFAFESYLKIGIVYGGTSFRHQNDCITKGSHVLIATLGRLLDFVDRAFVTFEDTRFVVLDEADRMLDMGFSEGMRKLMTHVTMRPQHQTLMFSATFPEDIQRLAGEFLNNYVFVAIGMVGGACSDVKQTIYEVSKFNKRAKLMEILREDADGTIVFVETKRGADFLASYLSETEFPTTSIHGDRLQSQREQALRDFKNGSMKVLIATSVASRGLDIKNIKHVINYDMPKSIDDYVHRIGRTGRVGNNGRATTFFDPDQDRVIAADLIKILDGAGQTVPEFLRNLGACDGGGYSTQDFGGVDVRGRGNYVNDATNVEADEDWE</sequence>
<dbReference type="GeneID" id="117135723"/>
<organism evidence="12 13">
    <name type="scientific">Drosophila mauritiana</name>
    <name type="common">Fruit fly</name>
    <dbReference type="NCBI Taxonomy" id="7226"/>
    <lineage>
        <taxon>Eukaryota</taxon>
        <taxon>Metazoa</taxon>
        <taxon>Ecdysozoa</taxon>
        <taxon>Arthropoda</taxon>
        <taxon>Hexapoda</taxon>
        <taxon>Insecta</taxon>
        <taxon>Pterygota</taxon>
        <taxon>Neoptera</taxon>
        <taxon>Endopterygota</taxon>
        <taxon>Diptera</taxon>
        <taxon>Brachycera</taxon>
        <taxon>Muscomorpha</taxon>
        <taxon>Ephydroidea</taxon>
        <taxon>Drosophilidae</taxon>
        <taxon>Drosophila</taxon>
        <taxon>Sophophora</taxon>
    </lineage>
</organism>
<evidence type="ECO:0000259" key="9">
    <source>
        <dbReference type="PROSITE" id="PS51192"/>
    </source>
</evidence>
<reference evidence="13" key="1">
    <citation type="submission" date="2025-08" db="UniProtKB">
        <authorList>
            <consortium name="RefSeq"/>
        </authorList>
    </citation>
    <scope>IDENTIFICATION</scope>
    <source>
        <strain evidence="13">Mau12</strain>
        <tissue evidence="13">Whole Body</tissue>
    </source>
</reference>
<evidence type="ECO:0000259" key="10">
    <source>
        <dbReference type="PROSITE" id="PS51194"/>
    </source>
</evidence>
<evidence type="ECO:0000313" key="13">
    <source>
        <dbReference type="RefSeq" id="XP_033152132.1"/>
    </source>
</evidence>
<feature type="compositionally biased region" description="Basic and acidic residues" evidence="8">
    <location>
        <begin position="266"/>
        <end position="320"/>
    </location>
</feature>
<keyword evidence="5" id="KW-0067">ATP-binding</keyword>
<accession>A0A6P8J8N1</accession>
<dbReference type="PROSITE" id="PS51195">
    <property type="entry name" value="Q_MOTIF"/>
    <property type="match status" value="1"/>
</dbReference>
<dbReference type="GO" id="GO:0003676">
    <property type="term" value="F:nucleic acid binding"/>
    <property type="evidence" value="ECO:0007669"/>
    <property type="project" value="InterPro"/>
</dbReference>
<keyword evidence="3" id="KW-0378">Hydrolase</keyword>
<feature type="domain" description="Helicase C-terminal" evidence="10">
    <location>
        <begin position="739"/>
        <end position="899"/>
    </location>
</feature>
<dbReference type="InterPro" id="IPR001650">
    <property type="entry name" value="Helicase_C-like"/>
</dbReference>
<feature type="compositionally biased region" description="Basic and acidic residues" evidence="8">
    <location>
        <begin position="66"/>
        <end position="107"/>
    </location>
</feature>
<dbReference type="InterPro" id="IPR011545">
    <property type="entry name" value="DEAD/DEAH_box_helicase_dom"/>
</dbReference>
<gene>
    <name evidence="13" type="primary">LOC117135723</name>
</gene>
<dbReference type="Gene3D" id="3.40.50.300">
    <property type="entry name" value="P-loop containing nucleotide triphosphate hydrolases"/>
    <property type="match status" value="2"/>
</dbReference>
<dbReference type="InterPro" id="IPR014001">
    <property type="entry name" value="Helicase_ATP-bd"/>
</dbReference>
<dbReference type="PROSITE" id="PS00039">
    <property type="entry name" value="DEAD_ATP_HELICASE"/>
    <property type="match status" value="1"/>
</dbReference>
<keyword evidence="2" id="KW-0547">Nucleotide-binding</keyword>
<dbReference type="SMART" id="SM00490">
    <property type="entry name" value="HELICc"/>
    <property type="match status" value="1"/>
</dbReference>
<dbReference type="PROSITE" id="PS51194">
    <property type="entry name" value="HELICASE_CTER"/>
    <property type="match status" value="1"/>
</dbReference>
<dbReference type="Proteomes" id="UP000515162">
    <property type="component" value="Chromosome 2L"/>
</dbReference>
<evidence type="ECO:0000256" key="5">
    <source>
        <dbReference type="ARBA" id="ARBA00022840"/>
    </source>
</evidence>
<evidence type="ECO:0000256" key="1">
    <source>
        <dbReference type="ARBA" id="ARBA00012552"/>
    </source>
</evidence>
<evidence type="ECO:0000256" key="3">
    <source>
        <dbReference type="ARBA" id="ARBA00022801"/>
    </source>
</evidence>
<dbReference type="PROSITE" id="PS51192">
    <property type="entry name" value="HELICASE_ATP_BIND_1"/>
    <property type="match status" value="1"/>
</dbReference>
<comment type="catalytic activity">
    <reaction evidence="6">
        <text>ATP + H2O = ADP + phosphate + H(+)</text>
        <dbReference type="Rhea" id="RHEA:13065"/>
        <dbReference type="ChEBI" id="CHEBI:15377"/>
        <dbReference type="ChEBI" id="CHEBI:15378"/>
        <dbReference type="ChEBI" id="CHEBI:30616"/>
        <dbReference type="ChEBI" id="CHEBI:43474"/>
        <dbReference type="ChEBI" id="CHEBI:456216"/>
        <dbReference type="EC" id="3.6.4.13"/>
    </reaction>
</comment>
<feature type="short sequence motif" description="Q motif" evidence="7">
    <location>
        <begin position="520"/>
        <end position="548"/>
    </location>
</feature>
<keyword evidence="12" id="KW-1185">Reference proteome</keyword>
<dbReference type="InterPro" id="IPR014014">
    <property type="entry name" value="RNA_helicase_DEAD_Q_motif"/>
</dbReference>
<evidence type="ECO:0000256" key="4">
    <source>
        <dbReference type="ARBA" id="ARBA00022806"/>
    </source>
</evidence>
<evidence type="ECO:0000256" key="2">
    <source>
        <dbReference type="ARBA" id="ARBA00022741"/>
    </source>
</evidence>